<organism evidence="10 11">
    <name type="scientific">Wolfiporia cocos (strain MD-104)</name>
    <name type="common">Brown rot fungus</name>
    <dbReference type="NCBI Taxonomy" id="742152"/>
    <lineage>
        <taxon>Eukaryota</taxon>
        <taxon>Fungi</taxon>
        <taxon>Dikarya</taxon>
        <taxon>Basidiomycota</taxon>
        <taxon>Agaricomycotina</taxon>
        <taxon>Agaricomycetes</taxon>
        <taxon>Polyporales</taxon>
        <taxon>Phaeolaceae</taxon>
        <taxon>Wolfiporia</taxon>
    </lineage>
</organism>
<feature type="region of interest" description="Disordered" evidence="7">
    <location>
        <begin position="343"/>
        <end position="376"/>
    </location>
</feature>
<keyword evidence="6" id="KW-0460">Magnesium</keyword>
<dbReference type="InterPro" id="IPR008918">
    <property type="entry name" value="HhH2"/>
</dbReference>
<dbReference type="Pfam" id="PF00752">
    <property type="entry name" value="XPG_N"/>
    <property type="match status" value="1"/>
</dbReference>
<dbReference type="STRING" id="742152.A0A2H3J0J4"/>
<dbReference type="InterPro" id="IPR036279">
    <property type="entry name" value="5-3_exonuclease_C_sf"/>
</dbReference>
<evidence type="ECO:0000259" key="8">
    <source>
        <dbReference type="SMART" id="SM00484"/>
    </source>
</evidence>
<dbReference type="GO" id="GO:0008409">
    <property type="term" value="F:5'-3' exonuclease activity"/>
    <property type="evidence" value="ECO:0007669"/>
    <property type="project" value="TreeGrafter"/>
</dbReference>
<dbReference type="GO" id="GO:0005737">
    <property type="term" value="C:cytoplasm"/>
    <property type="evidence" value="ECO:0007669"/>
    <property type="project" value="TreeGrafter"/>
</dbReference>
<proteinExistence type="predicted"/>
<dbReference type="EMBL" id="KB467843">
    <property type="protein sequence ID" value="PCH35225.1"/>
    <property type="molecule type" value="Genomic_DNA"/>
</dbReference>
<keyword evidence="2" id="KW-0540">Nuclease</keyword>
<evidence type="ECO:0000313" key="10">
    <source>
        <dbReference type="EMBL" id="PCH35225.1"/>
    </source>
</evidence>
<evidence type="ECO:0000256" key="5">
    <source>
        <dbReference type="ARBA" id="ARBA00022801"/>
    </source>
</evidence>
<comment type="cofactor">
    <cofactor evidence="1">
        <name>Mg(2+)</name>
        <dbReference type="ChEBI" id="CHEBI:18420"/>
    </cofactor>
</comment>
<dbReference type="OMA" id="PFLQKTC"/>
<protein>
    <submittedName>
        <fullName evidence="10">PIN domain-like protein</fullName>
    </submittedName>
</protein>
<dbReference type="GO" id="GO:0046872">
    <property type="term" value="F:metal ion binding"/>
    <property type="evidence" value="ECO:0007669"/>
    <property type="project" value="UniProtKB-KW"/>
</dbReference>
<dbReference type="InterPro" id="IPR029060">
    <property type="entry name" value="PIN-like_dom_sf"/>
</dbReference>
<dbReference type="GO" id="GO:0006281">
    <property type="term" value="P:DNA repair"/>
    <property type="evidence" value="ECO:0007669"/>
    <property type="project" value="UniProtKB-ARBA"/>
</dbReference>
<feature type="region of interest" description="Disordered" evidence="7">
    <location>
        <begin position="278"/>
        <end position="297"/>
    </location>
</feature>
<dbReference type="GO" id="GO:0003677">
    <property type="term" value="F:DNA binding"/>
    <property type="evidence" value="ECO:0007669"/>
    <property type="project" value="InterPro"/>
</dbReference>
<dbReference type="GO" id="GO:0017108">
    <property type="term" value="F:5'-flap endonuclease activity"/>
    <property type="evidence" value="ECO:0007669"/>
    <property type="project" value="TreeGrafter"/>
</dbReference>
<dbReference type="InterPro" id="IPR006084">
    <property type="entry name" value="XPG/Rad2"/>
</dbReference>
<dbReference type="Gene3D" id="3.40.50.1010">
    <property type="entry name" value="5'-nuclease"/>
    <property type="match status" value="2"/>
</dbReference>
<dbReference type="Gene3D" id="1.10.150.20">
    <property type="entry name" value="5' to 3' exonuclease, C-terminal subdomain"/>
    <property type="match status" value="1"/>
</dbReference>
<dbReference type="SUPFAM" id="SSF88723">
    <property type="entry name" value="PIN domain-like"/>
    <property type="match status" value="1"/>
</dbReference>
<accession>A0A2H3J0J4</accession>
<keyword evidence="4" id="KW-0255">Endonuclease</keyword>
<dbReference type="SUPFAM" id="SSF47807">
    <property type="entry name" value="5' to 3' exonuclease, C-terminal subdomain"/>
    <property type="match status" value="1"/>
</dbReference>
<evidence type="ECO:0000256" key="2">
    <source>
        <dbReference type="ARBA" id="ARBA00022722"/>
    </source>
</evidence>
<dbReference type="OrthoDB" id="31113at2759"/>
<dbReference type="Proteomes" id="UP000218811">
    <property type="component" value="Unassembled WGS sequence"/>
</dbReference>
<keyword evidence="11" id="KW-1185">Reference proteome</keyword>
<dbReference type="SMART" id="SM00484">
    <property type="entry name" value="XPGI"/>
    <property type="match status" value="1"/>
</dbReference>
<sequence>MGVRNFTDCIRKVCPHAIKVLPDRFKALSGKTVVIDGTLVTQRFHFAPVPSDYRHILGWYRMVIALRDCGVRTICVFDGKQRSIAKELELDRRRQVRQVSCARGAIENKRFDRLRELSTLFAAMDQLAKADKQKVVEAARAVMSGSSPGDKAGHSNELVSNALDEDIVPLRNPDIEVAREPTLPAVDTGHTEGIPASLPESDVQQVASPHTSLDELPSIEGQVSTAQDAKPSVTAEVIAPTSEVAPTDNSEMLGPLDSMKQNIFVNETVSSLETEAPDGEMTYNESQLGPAQGDKHLTVNDPVASVLEAVTNTRRELDSTTADTPLEEPIPLSAVEELSQGLLSTHPSSAHPSSAHPSSAHLQSLPGESHTSSLHLSLERSLPESLASLYCQYNQSMQNLQTLSVAASTGVSRTLLKPEIVNSESPGPKLQEAAIVTTGPDLSQGQVVSLEIGQGADVVMSKTQYQLALDEGEFWESLSDANSNEFDEEVVARIDTMVEKSSSMAESYNRRNDLPTTETYAQSKEFLRAMGIPVIEVQGPYEAEALASSLVLNGYADYVASEDTDVLVYEAPLIRNITAREPLLMISGTDVRAGLQLDRANFVDFALLLGTDFSQRIKGIGPRRALDFMRTYGSIERILECETRYPPPDPPHSYLAQINLAREVFSTLPPVPKVEQLQTKEYDEESVSALLTQYGLQNLLTGEWDSTAALAGNYFDDDPTAFQPTSAA</sequence>
<dbReference type="SMART" id="SM00279">
    <property type="entry name" value="HhH2"/>
    <property type="match status" value="1"/>
</dbReference>
<name>A0A2H3J0J4_WOLCO</name>
<evidence type="ECO:0000313" key="11">
    <source>
        <dbReference type="Proteomes" id="UP000218811"/>
    </source>
</evidence>
<dbReference type="InterPro" id="IPR006086">
    <property type="entry name" value="XPG-I_dom"/>
</dbReference>
<dbReference type="PANTHER" id="PTHR11081:SF9">
    <property type="entry name" value="FLAP ENDONUCLEASE 1"/>
    <property type="match status" value="1"/>
</dbReference>
<evidence type="ECO:0000256" key="4">
    <source>
        <dbReference type="ARBA" id="ARBA00022759"/>
    </source>
</evidence>
<evidence type="ECO:0000256" key="7">
    <source>
        <dbReference type="SAM" id="MobiDB-lite"/>
    </source>
</evidence>
<dbReference type="SMART" id="SM00485">
    <property type="entry name" value="XPGN"/>
    <property type="match status" value="1"/>
</dbReference>
<evidence type="ECO:0000256" key="6">
    <source>
        <dbReference type="ARBA" id="ARBA00022842"/>
    </source>
</evidence>
<feature type="domain" description="XPG N-terminal" evidence="9">
    <location>
        <begin position="1"/>
        <end position="100"/>
    </location>
</feature>
<dbReference type="InterPro" id="IPR006085">
    <property type="entry name" value="XPG_DNA_repair_N"/>
</dbReference>
<gene>
    <name evidence="10" type="ORF">WOLCODRAFT_166135</name>
</gene>
<evidence type="ECO:0000256" key="1">
    <source>
        <dbReference type="ARBA" id="ARBA00001946"/>
    </source>
</evidence>
<dbReference type="GO" id="GO:0005634">
    <property type="term" value="C:nucleus"/>
    <property type="evidence" value="ECO:0007669"/>
    <property type="project" value="TreeGrafter"/>
</dbReference>
<dbReference type="Pfam" id="PF00867">
    <property type="entry name" value="XPG_I"/>
    <property type="match status" value="1"/>
</dbReference>
<keyword evidence="5" id="KW-0378">Hydrolase</keyword>
<evidence type="ECO:0000256" key="3">
    <source>
        <dbReference type="ARBA" id="ARBA00022723"/>
    </source>
</evidence>
<keyword evidence="3" id="KW-0479">Metal-binding</keyword>
<dbReference type="PRINTS" id="PR00853">
    <property type="entry name" value="XPGRADSUPER"/>
</dbReference>
<dbReference type="AlphaFoldDB" id="A0A2H3J0J4"/>
<feature type="domain" description="XPG-I" evidence="8">
    <location>
        <begin position="528"/>
        <end position="597"/>
    </location>
</feature>
<dbReference type="PANTHER" id="PTHR11081">
    <property type="entry name" value="FLAP ENDONUCLEASE FAMILY MEMBER"/>
    <property type="match status" value="1"/>
</dbReference>
<evidence type="ECO:0000259" key="9">
    <source>
        <dbReference type="SMART" id="SM00485"/>
    </source>
</evidence>
<reference evidence="10 11" key="1">
    <citation type="journal article" date="2012" name="Science">
        <title>The Paleozoic origin of enzymatic lignin decomposition reconstructed from 31 fungal genomes.</title>
        <authorList>
            <person name="Floudas D."/>
            <person name="Binder M."/>
            <person name="Riley R."/>
            <person name="Barry K."/>
            <person name="Blanchette R.A."/>
            <person name="Henrissat B."/>
            <person name="Martinez A.T."/>
            <person name="Otillar R."/>
            <person name="Spatafora J.W."/>
            <person name="Yadav J.S."/>
            <person name="Aerts A."/>
            <person name="Benoit I."/>
            <person name="Boyd A."/>
            <person name="Carlson A."/>
            <person name="Copeland A."/>
            <person name="Coutinho P.M."/>
            <person name="de Vries R.P."/>
            <person name="Ferreira P."/>
            <person name="Findley K."/>
            <person name="Foster B."/>
            <person name="Gaskell J."/>
            <person name="Glotzer D."/>
            <person name="Gorecki P."/>
            <person name="Heitman J."/>
            <person name="Hesse C."/>
            <person name="Hori C."/>
            <person name="Igarashi K."/>
            <person name="Jurgens J.A."/>
            <person name="Kallen N."/>
            <person name="Kersten P."/>
            <person name="Kohler A."/>
            <person name="Kuees U."/>
            <person name="Kumar T.K.A."/>
            <person name="Kuo A."/>
            <person name="LaButti K."/>
            <person name="Larrondo L.F."/>
            <person name="Lindquist E."/>
            <person name="Ling A."/>
            <person name="Lombard V."/>
            <person name="Lucas S."/>
            <person name="Lundell T."/>
            <person name="Martin R."/>
            <person name="McLaughlin D.J."/>
            <person name="Morgenstern I."/>
            <person name="Morin E."/>
            <person name="Murat C."/>
            <person name="Nagy L.G."/>
            <person name="Nolan M."/>
            <person name="Ohm R.A."/>
            <person name="Patyshakuliyeva A."/>
            <person name="Rokas A."/>
            <person name="Ruiz-Duenas F.J."/>
            <person name="Sabat G."/>
            <person name="Salamov A."/>
            <person name="Samejima M."/>
            <person name="Schmutz J."/>
            <person name="Slot J.C."/>
            <person name="St John F."/>
            <person name="Stenlid J."/>
            <person name="Sun H."/>
            <person name="Sun S."/>
            <person name="Syed K."/>
            <person name="Tsang A."/>
            <person name="Wiebenga A."/>
            <person name="Young D."/>
            <person name="Pisabarro A."/>
            <person name="Eastwood D.C."/>
            <person name="Martin F."/>
            <person name="Cullen D."/>
            <person name="Grigoriev I.V."/>
            <person name="Hibbett D.S."/>
        </authorList>
    </citation>
    <scope>NUCLEOTIDE SEQUENCE [LARGE SCALE GENOMIC DNA]</scope>
    <source>
        <strain evidence="10 11">MD-104</strain>
    </source>
</reference>